<dbReference type="InterPro" id="IPR050313">
    <property type="entry name" value="Carb_Metab_HTH_regulators"/>
</dbReference>
<dbReference type="Gene3D" id="1.10.10.10">
    <property type="entry name" value="Winged helix-like DNA-binding domain superfamily/Winged helix DNA-binding domain"/>
    <property type="match status" value="1"/>
</dbReference>
<reference evidence="6" key="1">
    <citation type="submission" date="2021-08" db="EMBL/GenBank/DDBJ databases">
        <authorList>
            <person name="Zhang H."/>
            <person name="Xu M."/>
            <person name="Yu Z."/>
            <person name="Yang L."/>
            <person name="Cai Y."/>
        </authorList>
    </citation>
    <scope>NUCLEOTIDE SEQUENCE</scope>
    <source>
        <strain evidence="6">CHL1</strain>
    </source>
</reference>
<dbReference type="PANTHER" id="PTHR30363">
    <property type="entry name" value="HTH-TYPE TRANSCRIPTIONAL REGULATOR SRLR-RELATED"/>
    <property type="match status" value="1"/>
</dbReference>
<dbReference type="InterPro" id="IPR014036">
    <property type="entry name" value="DeoR-like_C"/>
</dbReference>
<dbReference type="InterPro" id="IPR036388">
    <property type="entry name" value="WH-like_DNA-bd_sf"/>
</dbReference>
<dbReference type="InterPro" id="IPR018356">
    <property type="entry name" value="Tscrpt_reg_HTH_DeoR_CS"/>
</dbReference>
<organism evidence="6 7">
    <name type="scientific">Chenggangzhangella methanolivorans</name>
    <dbReference type="NCBI Taxonomy" id="1437009"/>
    <lineage>
        <taxon>Bacteria</taxon>
        <taxon>Pseudomonadati</taxon>
        <taxon>Pseudomonadota</taxon>
        <taxon>Alphaproteobacteria</taxon>
        <taxon>Hyphomicrobiales</taxon>
        <taxon>Methylopilaceae</taxon>
        <taxon>Chenggangzhangella</taxon>
    </lineage>
</organism>
<dbReference type="RefSeq" id="WP_261404548.1">
    <property type="nucleotide sequence ID" value="NZ_CP081869.1"/>
</dbReference>
<dbReference type="SMART" id="SM01134">
    <property type="entry name" value="DeoRC"/>
    <property type="match status" value="1"/>
</dbReference>
<dbReference type="KEGG" id="cmet:K6K41_07290"/>
<dbReference type="Pfam" id="PF00455">
    <property type="entry name" value="DeoRC"/>
    <property type="match status" value="1"/>
</dbReference>
<dbReference type="EMBL" id="CP081869">
    <property type="protein sequence ID" value="QZO01296.1"/>
    <property type="molecule type" value="Genomic_DNA"/>
</dbReference>
<evidence type="ECO:0000256" key="1">
    <source>
        <dbReference type="ARBA" id="ARBA00022491"/>
    </source>
</evidence>
<keyword evidence="7" id="KW-1185">Reference proteome</keyword>
<dbReference type="AlphaFoldDB" id="A0A9E6RH06"/>
<name>A0A9E6RH06_9HYPH</name>
<dbReference type="GO" id="GO:0003677">
    <property type="term" value="F:DNA binding"/>
    <property type="evidence" value="ECO:0007669"/>
    <property type="project" value="UniProtKB-KW"/>
</dbReference>
<dbReference type="InterPro" id="IPR036390">
    <property type="entry name" value="WH_DNA-bd_sf"/>
</dbReference>
<evidence type="ECO:0000256" key="4">
    <source>
        <dbReference type="ARBA" id="ARBA00023163"/>
    </source>
</evidence>
<dbReference type="PROSITE" id="PS00894">
    <property type="entry name" value="HTH_DEOR_1"/>
    <property type="match status" value="1"/>
</dbReference>
<feature type="domain" description="HTH deoR-type" evidence="5">
    <location>
        <begin position="5"/>
        <end position="60"/>
    </location>
</feature>
<keyword evidence="4" id="KW-0804">Transcription</keyword>
<keyword evidence="2" id="KW-0805">Transcription regulation</keyword>
<dbReference type="GO" id="GO:0003700">
    <property type="term" value="F:DNA-binding transcription factor activity"/>
    <property type="evidence" value="ECO:0007669"/>
    <property type="project" value="InterPro"/>
</dbReference>
<dbReference type="PROSITE" id="PS51000">
    <property type="entry name" value="HTH_DEOR_2"/>
    <property type="match status" value="1"/>
</dbReference>
<dbReference type="Proteomes" id="UP000825701">
    <property type="component" value="Chromosome"/>
</dbReference>
<evidence type="ECO:0000256" key="2">
    <source>
        <dbReference type="ARBA" id="ARBA00023015"/>
    </source>
</evidence>
<gene>
    <name evidence="6" type="ORF">K6K41_07290</name>
</gene>
<proteinExistence type="predicted"/>
<dbReference type="InterPro" id="IPR001034">
    <property type="entry name" value="DeoR_HTH"/>
</dbReference>
<protein>
    <submittedName>
        <fullName evidence="6">DeoR/GlpR family DNA-binding transcription regulator</fullName>
    </submittedName>
</protein>
<evidence type="ECO:0000313" key="6">
    <source>
        <dbReference type="EMBL" id="QZO01296.1"/>
    </source>
</evidence>
<dbReference type="SUPFAM" id="SSF100950">
    <property type="entry name" value="NagB/RpiA/CoA transferase-like"/>
    <property type="match status" value="1"/>
</dbReference>
<accession>A0A9E6RH06</accession>
<keyword evidence="1" id="KW-0678">Repressor</keyword>
<dbReference type="Gene3D" id="3.40.50.1360">
    <property type="match status" value="1"/>
</dbReference>
<evidence type="ECO:0000259" key="5">
    <source>
        <dbReference type="PROSITE" id="PS51000"/>
    </source>
</evidence>
<keyword evidence="3 6" id="KW-0238">DNA-binding</keyword>
<dbReference type="Pfam" id="PF08220">
    <property type="entry name" value="HTH_DeoR"/>
    <property type="match status" value="1"/>
</dbReference>
<evidence type="ECO:0000313" key="7">
    <source>
        <dbReference type="Proteomes" id="UP000825701"/>
    </source>
</evidence>
<dbReference type="SUPFAM" id="SSF46785">
    <property type="entry name" value="Winged helix' DNA-binding domain"/>
    <property type="match status" value="1"/>
</dbReference>
<evidence type="ECO:0000256" key="3">
    <source>
        <dbReference type="ARBA" id="ARBA00023125"/>
    </source>
</evidence>
<dbReference type="PANTHER" id="PTHR30363:SF4">
    <property type="entry name" value="GLYCEROL-3-PHOSPHATE REGULON REPRESSOR"/>
    <property type="match status" value="1"/>
</dbReference>
<dbReference type="SMART" id="SM00420">
    <property type="entry name" value="HTH_DEOR"/>
    <property type="match status" value="1"/>
</dbReference>
<sequence>MKPSKAARHSHILAEVGQTPSLRVAELAARMGVSTETIRRDLDELTEQRLINRTYGGAVRSPGAEPAVGERHGLLVAERERIARAASARIKPGAMVMIGSGATTTHVARRIAIDHRRLTVVTHSFSVATVLALNPTIDVLMAPGRYLASEGAMVGALTTRFFGDFTADVAIVGASGLTAEGATDAMVEEAAVYGTIVSRAAETLMVADRSKFDQVFPARFASWREIGTLISDARPEGALGETIGRHGVELVLA</sequence>
<dbReference type="InterPro" id="IPR037171">
    <property type="entry name" value="NagB/RpiA_transferase-like"/>
</dbReference>
<dbReference type="PRINTS" id="PR00037">
    <property type="entry name" value="HTHLACR"/>
</dbReference>